<name>A0A5N5RKD3_9BIFI</name>
<evidence type="ECO:0000256" key="1">
    <source>
        <dbReference type="ARBA" id="ARBA00006499"/>
    </source>
</evidence>
<protein>
    <submittedName>
        <fullName evidence="4">Phospholipase</fullName>
    </submittedName>
</protein>
<dbReference type="InterPro" id="IPR029058">
    <property type="entry name" value="AB_hydrolase_fold"/>
</dbReference>
<reference evidence="4 5" key="1">
    <citation type="journal article" date="2019" name="Int. J. Syst. Evol. Microbiol.">
        <title>Bifidobacterium jacchi sp. nov., isolated from the faeces of a baby common marmoset (Callithrix jacchus).</title>
        <authorList>
            <person name="Modesto M."/>
            <person name="Watanabe K."/>
            <person name="Arita M."/>
            <person name="Satti M."/>
            <person name="Oki K."/>
            <person name="Sciavilla P."/>
            <person name="Patavino C."/>
            <person name="Camma C."/>
            <person name="Michelini S."/>
            <person name="Sgorbati B."/>
            <person name="Mattarelli P."/>
        </authorList>
    </citation>
    <scope>NUCLEOTIDE SEQUENCE [LARGE SCALE GENOMIC DNA]</scope>
    <source>
        <strain evidence="4 5">MRM 9.3</strain>
    </source>
</reference>
<comment type="similarity">
    <text evidence="1">Belongs to the AB hydrolase superfamily. AB hydrolase 2 family.</text>
</comment>
<evidence type="ECO:0000259" key="3">
    <source>
        <dbReference type="Pfam" id="PF02230"/>
    </source>
</evidence>
<evidence type="ECO:0000256" key="2">
    <source>
        <dbReference type="ARBA" id="ARBA00022801"/>
    </source>
</evidence>
<evidence type="ECO:0000313" key="4">
    <source>
        <dbReference type="EMBL" id="KAB5607782.1"/>
    </source>
</evidence>
<keyword evidence="2" id="KW-0378">Hydrolase</keyword>
<dbReference type="PANTHER" id="PTHR10655:SF17">
    <property type="entry name" value="LYSOPHOSPHOLIPASE-LIKE PROTEIN 1"/>
    <property type="match status" value="1"/>
</dbReference>
<proteinExistence type="inferred from homology"/>
<dbReference type="AlphaFoldDB" id="A0A5N5RKD3"/>
<dbReference type="Gene3D" id="3.40.50.1820">
    <property type="entry name" value="alpha/beta hydrolase"/>
    <property type="match status" value="1"/>
</dbReference>
<accession>A0A5N5RKD3</accession>
<dbReference type="Proteomes" id="UP000326336">
    <property type="component" value="Unassembled WGS sequence"/>
</dbReference>
<dbReference type="GO" id="GO:0016787">
    <property type="term" value="F:hydrolase activity"/>
    <property type="evidence" value="ECO:0007669"/>
    <property type="project" value="UniProtKB-KW"/>
</dbReference>
<evidence type="ECO:0000313" key="5">
    <source>
        <dbReference type="Proteomes" id="UP000326336"/>
    </source>
</evidence>
<feature type="domain" description="Phospholipase/carboxylesterase/thioesterase" evidence="3">
    <location>
        <begin position="17"/>
        <end position="204"/>
    </location>
</feature>
<sequence length="215" mass="23272">MSITHALTSIDRDGKGPVYVLLHGWGSNEHDLPSLLAYCATGADYASLRAPIAYGMGYTWFGHWEHEGVPTGASLDDQARQAGEAIDAWVSENIDADRKVVVMGFSQGGLLAGEMLRLNPSRYAAAVSFSGFLAHGALPQDDALARRRPPMFYGHGSADDIFPVEEVEAMSAFYAAHTALTERIYPGMAHSICMAEMRDVSAFLVEADLARPYMG</sequence>
<dbReference type="Pfam" id="PF02230">
    <property type="entry name" value="Abhydrolase_2"/>
    <property type="match status" value="1"/>
</dbReference>
<dbReference type="EMBL" id="RQSP01000008">
    <property type="protein sequence ID" value="KAB5607782.1"/>
    <property type="molecule type" value="Genomic_DNA"/>
</dbReference>
<dbReference type="OrthoDB" id="9780848at2"/>
<dbReference type="RefSeq" id="WP_151916480.1">
    <property type="nucleotide sequence ID" value="NZ_RQSP01000008.1"/>
</dbReference>
<dbReference type="InterPro" id="IPR050565">
    <property type="entry name" value="LYPA1-2/EST-like"/>
</dbReference>
<comment type="caution">
    <text evidence="4">The sequence shown here is derived from an EMBL/GenBank/DDBJ whole genome shotgun (WGS) entry which is preliminary data.</text>
</comment>
<gene>
    <name evidence="4" type="ORF">EHS19_03840</name>
</gene>
<dbReference type="InterPro" id="IPR003140">
    <property type="entry name" value="PLipase/COase/thioEstase"/>
</dbReference>
<dbReference type="PANTHER" id="PTHR10655">
    <property type="entry name" value="LYSOPHOSPHOLIPASE-RELATED"/>
    <property type="match status" value="1"/>
</dbReference>
<keyword evidence="5" id="KW-1185">Reference proteome</keyword>
<organism evidence="4 5">
    <name type="scientific">Bifidobacterium jacchi</name>
    <dbReference type="NCBI Taxonomy" id="2490545"/>
    <lineage>
        <taxon>Bacteria</taxon>
        <taxon>Bacillati</taxon>
        <taxon>Actinomycetota</taxon>
        <taxon>Actinomycetes</taxon>
        <taxon>Bifidobacteriales</taxon>
        <taxon>Bifidobacteriaceae</taxon>
        <taxon>Bifidobacterium</taxon>
    </lineage>
</organism>
<dbReference type="SUPFAM" id="SSF53474">
    <property type="entry name" value="alpha/beta-Hydrolases"/>
    <property type="match status" value="1"/>
</dbReference>